<feature type="transmembrane region" description="Helical" evidence="8">
    <location>
        <begin position="231"/>
        <end position="250"/>
    </location>
</feature>
<feature type="transmembrane region" description="Helical" evidence="8">
    <location>
        <begin position="473"/>
        <end position="493"/>
    </location>
</feature>
<feature type="transmembrane region" description="Helical" evidence="8">
    <location>
        <begin position="448"/>
        <end position="467"/>
    </location>
</feature>
<sequence>MKKNESNLLFYVSLVITAVFAIWGLVNPQSLTTNLWKWVYDFHGTFNWFTISLPLVFLGILLSLAFSKYGKIKLGSEDTKPEFSTFSWIAMLFTAGIGVGLVNFGVAEPMVHYLHSPKGLAGGYDQIEAGKNALSLALYNWGIPAWTIYAISGLVIGYFAYHRNASFLPGSPIEEGFRDKPWGKKLGLITNIMASSAAALTVSASIGLGVFQVKNGLEAILGTEFPGLTSSLIILAVLFVGYTIPAILPLGRGMKFLGDFNIVIAISLLAFTFVFGPTRFFMEMILSTLGKTIIDLVPIGTNTFLLQEKGWFNDWPLTTLIWWISWTPFTGVFIARISKGRTIKEFVLASISIPTLFLVIWFSVFGGFGLLNDIVGDQTISGYVLNNPNDVYLSFIMVLQALPIFKITGAIFVVLIFVFLSTSATSSAIALSMMTNNGSENAPKMRTIIWSVIMVVIASANVVTGTLNGVKAVAVFLGIPYLFFLILQISAFLREIRREFSGKEA</sequence>
<dbReference type="RefSeq" id="WP_281837547.1">
    <property type="nucleotide sequence ID" value="NZ_BSDY01000027.1"/>
</dbReference>
<dbReference type="PANTHER" id="PTHR30047:SF7">
    <property type="entry name" value="HIGH-AFFINITY CHOLINE TRANSPORT PROTEIN"/>
    <property type="match status" value="1"/>
</dbReference>
<reference evidence="9" key="1">
    <citation type="submission" date="2022-12" db="EMBL/GenBank/DDBJ databases">
        <title>Reference genome sequencing for broad-spectrum identification of bacterial and archaeal isolates by mass spectrometry.</title>
        <authorList>
            <person name="Sekiguchi Y."/>
            <person name="Tourlousse D.M."/>
        </authorList>
    </citation>
    <scope>NUCLEOTIDE SEQUENCE</scope>
    <source>
        <strain evidence="9">10succ1</strain>
    </source>
</reference>
<feature type="transmembrane region" description="Helical" evidence="8">
    <location>
        <begin position="315"/>
        <end position="334"/>
    </location>
</feature>
<keyword evidence="10" id="KW-1185">Reference proteome</keyword>
<evidence type="ECO:0000256" key="3">
    <source>
        <dbReference type="ARBA" id="ARBA00022448"/>
    </source>
</evidence>
<feature type="transmembrane region" description="Helical" evidence="8">
    <location>
        <begin position="391"/>
        <end position="420"/>
    </location>
</feature>
<keyword evidence="6 8" id="KW-1133">Transmembrane helix</keyword>
<organism evidence="9 10">
    <name type="scientific">Propionigenium maris DSM 9537</name>
    <dbReference type="NCBI Taxonomy" id="1123000"/>
    <lineage>
        <taxon>Bacteria</taxon>
        <taxon>Fusobacteriati</taxon>
        <taxon>Fusobacteriota</taxon>
        <taxon>Fusobacteriia</taxon>
        <taxon>Fusobacteriales</taxon>
        <taxon>Fusobacteriaceae</taxon>
        <taxon>Propionigenium</taxon>
    </lineage>
</organism>
<evidence type="ECO:0000256" key="8">
    <source>
        <dbReference type="SAM" id="Phobius"/>
    </source>
</evidence>
<gene>
    <name evidence="9" type="primary">opuD</name>
    <name evidence="9" type="ORF">PM10SUCC1_33860</name>
</gene>
<evidence type="ECO:0000256" key="6">
    <source>
        <dbReference type="ARBA" id="ARBA00022989"/>
    </source>
</evidence>
<feature type="transmembrane region" description="Helical" evidence="8">
    <location>
        <begin position="188"/>
        <end position="211"/>
    </location>
</feature>
<feature type="transmembrane region" description="Helical" evidence="8">
    <location>
        <begin position="86"/>
        <end position="107"/>
    </location>
</feature>
<evidence type="ECO:0000256" key="5">
    <source>
        <dbReference type="ARBA" id="ARBA00022692"/>
    </source>
</evidence>
<proteinExistence type="inferred from homology"/>
<keyword evidence="3" id="KW-0813">Transport</keyword>
<feature type="transmembrane region" description="Helical" evidence="8">
    <location>
        <begin position="346"/>
        <end position="371"/>
    </location>
</feature>
<evidence type="ECO:0000256" key="7">
    <source>
        <dbReference type="ARBA" id="ARBA00023136"/>
    </source>
</evidence>
<dbReference type="AlphaFoldDB" id="A0A9W6LPR2"/>
<evidence type="ECO:0000313" key="10">
    <source>
        <dbReference type="Proteomes" id="UP001144471"/>
    </source>
</evidence>
<comment type="similarity">
    <text evidence="2">Belongs to the BCCT transporter (TC 2.A.15) family.</text>
</comment>
<evidence type="ECO:0000256" key="1">
    <source>
        <dbReference type="ARBA" id="ARBA00004651"/>
    </source>
</evidence>
<dbReference type="EMBL" id="BSDY01000027">
    <property type="protein sequence ID" value="GLI57872.1"/>
    <property type="molecule type" value="Genomic_DNA"/>
</dbReference>
<evidence type="ECO:0000313" key="9">
    <source>
        <dbReference type="EMBL" id="GLI57872.1"/>
    </source>
</evidence>
<dbReference type="Proteomes" id="UP001144471">
    <property type="component" value="Unassembled WGS sequence"/>
</dbReference>
<keyword evidence="5 8" id="KW-0812">Transmembrane</keyword>
<dbReference type="GO" id="GO:0005886">
    <property type="term" value="C:plasma membrane"/>
    <property type="evidence" value="ECO:0007669"/>
    <property type="project" value="UniProtKB-SubCell"/>
</dbReference>
<dbReference type="PANTHER" id="PTHR30047">
    <property type="entry name" value="HIGH-AFFINITY CHOLINE TRANSPORT PROTEIN-RELATED"/>
    <property type="match status" value="1"/>
</dbReference>
<dbReference type="Pfam" id="PF02028">
    <property type="entry name" value="BCCT"/>
    <property type="match status" value="1"/>
</dbReference>
<feature type="transmembrane region" description="Helical" evidence="8">
    <location>
        <begin position="7"/>
        <end position="26"/>
    </location>
</feature>
<dbReference type="GO" id="GO:0022857">
    <property type="term" value="F:transmembrane transporter activity"/>
    <property type="evidence" value="ECO:0007669"/>
    <property type="project" value="InterPro"/>
</dbReference>
<name>A0A9W6LPR2_9FUSO</name>
<evidence type="ECO:0000256" key="4">
    <source>
        <dbReference type="ARBA" id="ARBA00022475"/>
    </source>
</evidence>
<evidence type="ECO:0000256" key="2">
    <source>
        <dbReference type="ARBA" id="ARBA00005658"/>
    </source>
</evidence>
<comment type="caution">
    <text evidence="9">The sequence shown here is derived from an EMBL/GenBank/DDBJ whole genome shotgun (WGS) entry which is preliminary data.</text>
</comment>
<dbReference type="InterPro" id="IPR000060">
    <property type="entry name" value="BCCT_transptr"/>
</dbReference>
<protein>
    <submittedName>
        <fullName evidence="9">Glycine/betaine ABC transporter</fullName>
    </submittedName>
</protein>
<feature type="transmembrane region" description="Helical" evidence="8">
    <location>
        <begin position="141"/>
        <end position="161"/>
    </location>
</feature>
<keyword evidence="4" id="KW-1003">Cell membrane</keyword>
<feature type="transmembrane region" description="Helical" evidence="8">
    <location>
        <begin position="46"/>
        <end position="66"/>
    </location>
</feature>
<feature type="transmembrane region" description="Helical" evidence="8">
    <location>
        <begin position="262"/>
        <end position="282"/>
    </location>
</feature>
<comment type="subcellular location">
    <subcellularLocation>
        <location evidence="1">Cell membrane</location>
        <topology evidence="1">Multi-pass membrane protein</topology>
    </subcellularLocation>
</comment>
<accession>A0A9W6LPR2</accession>
<keyword evidence="7 8" id="KW-0472">Membrane</keyword>